<dbReference type="InterPro" id="IPR001002">
    <property type="entry name" value="Chitin-bd_1"/>
</dbReference>
<comment type="caution">
    <text evidence="2">Lacks conserved residue(s) required for the propagation of feature annotation.</text>
</comment>
<dbReference type="EMBL" id="MCFH01000067">
    <property type="protein sequence ID" value="ORX42283.1"/>
    <property type="molecule type" value="Genomic_DNA"/>
</dbReference>
<reference evidence="4 5" key="2">
    <citation type="submission" date="2016-08" db="EMBL/GenBank/DDBJ databases">
        <title>Pervasive Adenine N6-methylation of Active Genes in Fungi.</title>
        <authorList>
            <consortium name="DOE Joint Genome Institute"/>
            <person name="Mondo S.J."/>
            <person name="Dannebaum R.O."/>
            <person name="Kuo R.C."/>
            <person name="Labutti K."/>
            <person name="Haridas S."/>
            <person name="Kuo A."/>
            <person name="Salamov A."/>
            <person name="Ahrendt S.R."/>
            <person name="Lipzen A."/>
            <person name="Sullivan W."/>
            <person name="Andreopoulos W.B."/>
            <person name="Clum A."/>
            <person name="Lindquist E."/>
            <person name="Daum C."/>
            <person name="Ramamoorthy G.K."/>
            <person name="Gryganskyi A."/>
            <person name="Culley D."/>
            <person name="Magnuson J.K."/>
            <person name="James T.Y."/>
            <person name="O'Malley M.A."/>
            <person name="Stajich J.E."/>
            <person name="Spatafora J.W."/>
            <person name="Visel A."/>
            <person name="Grigoriev I.V."/>
        </authorList>
    </citation>
    <scope>NUCLEOTIDE SEQUENCE [LARGE SCALE GENOMIC DNA]</scope>
    <source>
        <strain evidence="5">finn</strain>
    </source>
</reference>
<dbReference type="STRING" id="1754191.A0A1Y1UYD5"/>
<keyword evidence="5" id="KW-1185">Reference proteome</keyword>
<keyword evidence="1 2" id="KW-0147">Chitin-binding</keyword>
<dbReference type="GO" id="GO:0008061">
    <property type="term" value="F:chitin binding"/>
    <property type="evidence" value="ECO:0007669"/>
    <property type="project" value="UniProtKB-UniRule"/>
</dbReference>
<dbReference type="PROSITE" id="PS50941">
    <property type="entry name" value="CHIT_BIND_I_2"/>
    <property type="match status" value="1"/>
</dbReference>
<dbReference type="Pfam" id="PF00187">
    <property type="entry name" value="Chitin_bind_1"/>
    <property type="match status" value="1"/>
</dbReference>
<evidence type="ECO:0000313" key="4">
    <source>
        <dbReference type="EMBL" id="ORX42283.1"/>
    </source>
</evidence>
<sequence length="78" mass="8391">MCDNTTKKGSCEIRCGKNIGKCPEGQCCSAKGYCGTTSSYCSVKQGCQSKYGKCDKGKCINYGNLTIKVTVEVQRDSL</sequence>
<evidence type="ECO:0000313" key="5">
    <source>
        <dbReference type="Proteomes" id="UP000193719"/>
    </source>
</evidence>
<accession>A0A1Y1UYD5</accession>
<feature type="domain" description="Chitin-binding type-1" evidence="3">
    <location>
        <begin position="12"/>
        <end position="56"/>
    </location>
</feature>
<dbReference type="InterPro" id="IPR036861">
    <property type="entry name" value="Endochitinase-like_sf"/>
</dbReference>
<dbReference type="OrthoDB" id="1193027at2759"/>
<comment type="caution">
    <text evidence="4">The sequence shown here is derived from an EMBL/GenBank/DDBJ whole genome shotgun (WGS) entry which is preliminary data.</text>
</comment>
<evidence type="ECO:0000256" key="2">
    <source>
        <dbReference type="PROSITE-ProRule" id="PRU00261"/>
    </source>
</evidence>
<proteinExistence type="predicted"/>
<dbReference type="SMART" id="SM00270">
    <property type="entry name" value="ChtBD1"/>
    <property type="match status" value="1"/>
</dbReference>
<evidence type="ECO:0000256" key="1">
    <source>
        <dbReference type="ARBA" id="ARBA00022669"/>
    </source>
</evidence>
<feature type="disulfide bond" evidence="2">
    <location>
        <begin position="27"/>
        <end position="41"/>
    </location>
</feature>
<keyword evidence="2" id="KW-1015">Disulfide bond</keyword>
<dbReference type="AlphaFoldDB" id="A0A1Y1UYD5"/>
<dbReference type="Proteomes" id="UP000193719">
    <property type="component" value="Unassembled WGS sequence"/>
</dbReference>
<gene>
    <name evidence="4" type="ORF">BCR36DRAFT_307733</name>
</gene>
<dbReference type="PROSITE" id="PS00026">
    <property type="entry name" value="CHIT_BIND_I_1"/>
    <property type="match status" value="1"/>
</dbReference>
<protein>
    <recommendedName>
        <fullName evidence="3">Chitin-binding type-1 domain-containing protein</fullName>
    </recommendedName>
</protein>
<feature type="disulfide bond" evidence="2">
    <location>
        <begin position="22"/>
        <end position="34"/>
    </location>
</feature>
<reference evidence="4 5" key="1">
    <citation type="submission" date="2016-08" db="EMBL/GenBank/DDBJ databases">
        <title>Genomes of anaerobic fungi encode conserved fungal cellulosomes for biomass hydrolysis.</title>
        <authorList>
            <consortium name="DOE Joint Genome Institute"/>
            <person name="Haitjema C.H."/>
            <person name="Gilmore S.P."/>
            <person name="Henske J.K."/>
            <person name="Solomon K.V."/>
            <person name="De Groot R."/>
            <person name="Kuo A."/>
            <person name="Mondo S.J."/>
            <person name="Salamov A.A."/>
            <person name="Labutti K."/>
            <person name="Zhao Z."/>
            <person name="Chiniquy J."/>
            <person name="Barry K."/>
            <person name="Brewer H.M."/>
            <person name="Purvine S.O."/>
            <person name="Wright A.T."/>
            <person name="Boxma B."/>
            <person name="Van Alen T."/>
            <person name="Hackstein J.H."/>
            <person name="Baker S.E."/>
            <person name="Grigoriev I.V."/>
            <person name="O'Malley M.A."/>
        </authorList>
    </citation>
    <scope>NUCLEOTIDE SEQUENCE [LARGE SCALE GENOMIC DNA]</scope>
    <source>
        <strain evidence="5">finn</strain>
    </source>
</reference>
<organism evidence="4 5">
    <name type="scientific">Piromyces finnis</name>
    <dbReference type="NCBI Taxonomy" id="1754191"/>
    <lineage>
        <taxon>Eukaryota</taxon>
        <taxon>Fungi</taxon>
        <taxon>Fungi incertae sedis</taxon>
        <taxon>Chytridiomycota</taxon>
        <taxon>Chytridiomycota incertae sedis</taxon>
        <taxon>Neocallimastigomycetes</taxon>
        <taxon>Neocallimastigales</taxon>
        <taxon>Neocallimastigaceae</taxon>
        <taxon>Piromyces</taxon>
    </lineage>
</organism>
<dbReference type="InterPro" id="IPR018371">
    <property type="entry name" value="Chitin-binding_1_CS"/>
</dbReference>
<dbReference type="SUPFAM" id="SSF57016">
    <property type="entry name" value="Plant lectins/antimicrobial peptides"/>
    <property type="match status" value="1"/>
</dbReference>
<evidence type="ECO:0000259" key="3">
    <source>
        <dbReference type="PROSITE" id="PS50941"/>
    </source>
</evidence>
<name>A0A1Y1UYD5_9FUNG</name>
<dbReference type="Gene3D" id="3.30.60.10">
    <property type="entry name" value="Endochitinase-like"/>
    <property type="match status" value="1"/>
</dbReference>